<feature type="compositionally biased region" description="Polar residues" evidence="7">
    <location>
        <begin position="123"/>
        <end position="137"/>
    </location>
</feature>
<keyword evidence="11" id="KW-1185">Reference proteome</keyword>
<keyword evidence="4 8" id="KW-0812">Transmembrane</keyword>
<feature type="transmembrane region" description="Helical" evidence="8">
    <location>
        <begin position="538"/>
        <end position="557"/>
    </location>
</feature>
<dbReference type="InterPro" id="IPR044880">
    <property type="entry name" value="NCX_ion-bd_dom_sf"/>
</dbReference>
<feature type="transmembrane region" description="Helical" evidence="8">
    <location>
        <begin position="6"/>
        <end position="29"/>
    </location>
</feature>
<dbReference type="PROSITE" id="PS51257">
    <property type="entry name" value="PROKAR_LIPOPROTEIN"/>
    <property type="match status" value="1"/>
</dbReference>
<dbReference type="InParanoid" id="A8NTT6"/>
<feature type="region of interest" description="Disordered" evidence="7">
    <location>
        <begin position="216"/>
        <end position="239"/>
    </location>
</feature>
<feature type="region of interest" description="Disordered" evidence="7">
    <location>
        <begin position="123"/>
        <end position="146"/>
    </location>
</feature>
<dbReference type="InterPro" id="IPR004837">
    <property type="entry name" value="NaCa_Exmemb"/>
</dbReference>
<dbReference type="Gene3D" id="1.20.1420.30">
    <property type="entry name" value="NCX, central ion-binding region"/>
    <property type="match status" value="2"/>
</dbReference>
<evidence type="ECO:0000256" key="5">
    <source>
        <dbReference type="ARBA" id="ARBA00022989"/>
    </source>
</evidence>
<dbReference type="EMBL" id="AACS02000004">
    <property type="protein sequence ID" value="EAU85483.2"/>
    <property type="molecule type" value="Genomic_DNA"/>
</dbReference>
<accession>A8NTT6</accession>
<feature type="transmembrane region" description="Helical" evidence="8">
    <location>
        <begin position="379"/>
        <end position="399"/>
    </location>
</feature>
<sequence>MRAGSGSLAVGELLGAATFIVSCVVGSMCIIKPFHVHPGPFLRDVGFFTVAITVMLVILWDGTIHPWESGMLVILYLFYVIVVVVNSWWDRRRERIRAREALIRSEYQEDGIFERYTDNPVPNNSDTLRVQPTTSNRGRAISAPAPPRLQTNLTPRLYRSRSPSPIPSPSHHQLPSFSLIGALEFRDVVQSLRREASASSLGIFESPITPYAGGHYHSPYSTIRRGRRSSQSSQETGGDYFAGAVPTQNSVPSILRTPASPTNSESHEVLYVPPTKRQRILDVSWHIFHTLFPTLAHIREQSLLGRIASVFAAPAVFLLTVTLPVVVSRHEHGRAGIEKPAITLEEAPLIDFEEEAVERVLLAEDEVQEELHELTYKKWLMATQCVLGPLFCVIVLSFGKPHLGLLLAAVLAGFALAILVIAIGGDGSHASGKMLRCSMGFLVSIVWIMAIADEVVNVLQTFGIVFGLSDAIIGLTIFAMGNSLADLVANMSVAVFAPIMGFSACFGGPMLNILLGVGLAGTYIMSQTKEPYELHLSTTLLVSSAGLLTLLAVTLVYVPLNDYYLSRRWGILLIISYLAIMITNIVVEIRS</sequence>
<dbReference type="InterPro" id="IPR051359">
    <property type="entry name" value="CaCA_antiporter"/>
</dbReference>
<dbReference type="OMA" id="VKQPIDM"/>
<feature type="transmembrane region" description="Helical" evidence="8">
    <location>
        <begin position="72"/>
        <end position="89"/>
    </location>
</feature>
<comment type="caution">
    <text evidence="10">The sequence shown here is derived from an EMBL/GenBank/DDBJ whole genome shotgun (WGS) entry which is preliminary data.</text>
</comment>
<dbReference type="KEGG" id="cci:CC1G_06384"/>
<feature type="transmembrane region" description="Helical" evidence="8">
    <location>
        <begin position="458"/>
        <end position="480"/>
    </location>
</feature>
<protein>
    <recommendedName>
        <fullName evidence="9">Sodium/calcium exchanger membrane region domain-containing protein</fullName>
    </recommendedName>
</protein>
<evidence type="ECO:0000256" key="3">
    <source>
        <dbReference type="ARBA" id="ARBA00022448"/>
    </source>
</evidence>
<dbReference type="PANTHER" id="PTHR12266">
    <property type="entry name" value="NA+/CA2+ K+ INDEPENDENT EXCHANGER"/>
    <property type="match status" value="1"/>
</dbReference>
<evidence type="ECO:0000256" key="4">
    <source>
        <dbReference type="ARBA" id="ARBA00022692"/>
    </source>
</evidence>
<evidence type="ECO:0000256" key="7">
    <source>
        <dbReference type="SAM" id="MobiDB-lite"/>
    </source>
</evidence>
<evidence type="ECO:0000259" key="9">
    <source>
        <dbReference type="Pfam" id="PF01699"/>
    </source>
</evidence>
<gene>
    <name evidence="10" type="ORF">CC1G_06384</name>
</gene>
<feature type="transmembrane region" description="Helical" evidence="8">
    <location>
        <begin position="487"/>
        <end position="504"/>
    </location>
</feature>
<dbReference type="AlphaFoldDB" id="A8NTT6"/>
<evidence type="ECO:0000256" key="2">
    <source>
        <dbReference type="ARBA" id="ARBA00008170"/>
    </source>
</evidence>
<dbReference type="GeneID" id="6012842"/>
<dbReference type="GO" id="GO:0016020">
    <property type="term" value="C:membrane"/>
    <property type="evidence" value="ECO:0007669"/>
    <property type="project" value="UniProtKB-SubCell"/>
</dbReference>
<keyword evidence="3" id="KW-0813">Transport</keyword>
<dbReference type="OrthoDB" id="407410at2759"/>
<dbReference type="HOGENOM" id="CLU_004979_2_1_1"/>
<evidence type="ECO:0000313" key="10">
    <source>
        <dbReference type="EMBL" id="EAU85483.2"/>
    </source>
</evidence>
<dbReference type="PANTHER" id="PTHR12266:SF0">
    <property type="entry name" value="MITOCHONDRIAL SODIUM_CALCIUM EXCHANGER PROTEIN"/>
    <property type="match status" value="1"/>
</dbReference>
<feature type="transmembrane region" description="Helical" evidence="8">
    <location>
        <begin position="304"/>
        <end position="327"/>
    </location>
</feature>
<dbReference type="GO" id="GO:0006874">
    <property type="term" value="P:intracellular calcium ion homeostasis"/>
    <property type="evidence" value="ECO:0007669"/>
    <property type="project" value="TreeGrafter"/>
</dbReference>
<dbReference type="STRING" id="240176.A8NTT6"/>
<feature type="transmembrane region" description="Helical" evidence="8">
    <location>
        <begin position="41"/>
        <end position="60"/>
    </location>
</feature>
<dbReference type="RefSeq" id="XP_001836299.2">
    <property type="nucleotide sequence ID" value="XM_001836247.2"/>
</dbReference>
<dbReference type="FunCoup" id="A8NTT6">
    <property type="interactions" value="38"/>
</dbReference>
<feature type="transmembrane region" description="Helical" evidence="8">
    <location>
        <begin position="435"/>
        <end position="452"/>
    </location>
</feature>
<keyword evidence="5 8" id="KW-1133">Transmembrane helix</keyword>
<feature type="domain" description="Sodium/calcium exchanger membrane region" evidence="9">
    <location>
        <begin position="1"/>
        <end position="84"/>
    </location>
</feature>
<dbReference type="Proteomes" id="UP000001861">
    <property type="component" value="Unassembled WGS sequence"/>
</dbReference>
<evidence type="ECO:0000256" key="1">
    <source>
        <dbReference type="ARBA" id="ARBA00004141"/>
    </source>
</evidence>
<evidence type="ECO:0000256" key="6">
    <source>
        <dbReference type="ARBA" id="ARBA00023136"/>
    </source>
</evidence>
<reference evidence="10 11" key="1">
    <citation type="journal article" date="2010" name="Proc. Natl. Acad. Sci. U.S.A.">
        <title>Insights into evolution of multicellular fungi from the assembled chromosomes of the mushroom Coprinopsis cinerea (Coprinus cinereus).</title>
        <authorList>
            <person name="Stajich J.E."/>
            <person name="Wilke S.K."/>
            <person name="Ahren D."/>
            <person name="Au C.H."/>
            <person name="Birren B.W."/>
            <person name="Borodovsky M."/>
            <person name="Burns C."/>
            <person name="Canback B."/>
            <person name="Casselton L.A."/>
            <person name="Cheng C.K."/>
            <person name="Deng J."/>
            <person name="Dietrich F.S."/>
            <person name="Fargo D.C."/>
            <person name="Farman M.L."/>
            <person name="Gathman A.C."/>
            <person name="Goldberg J."/>
            <person name="Guigo R."/>
            <person name="Hoegger P.J."/>
            <person name="Hooker J.B."/>
            <person name="Huggins A."/>
            <person name="James T.Y."/>
            <person name="Kamada T."/>
            <person name="Kilaru S."/>
            <person name="Kodira C."/>
            <person name="Kues U."/>
            <person name="Kupfer D."/>
            <person name="Kwan H.S."/>
            <person name="Lomsadze A."/>
            <person name="Li W."/>
            <person name="Lilly W.W."/>
            <person name="Ma L.J."/>
            <person name="Mackey A.J."/>
            <person name="Manning G."/>
            <person name="Martin F."/>
            <person name="Muraguchi H."/>
            <person name="Natvig D.O."/>
            <person name="Palmerini H."/>
            <person name="Ramesh M.A."/>
            <person name="Rehmeyer C.J."/>
            <person name="Roe B.A."/>
            <person name="Shenoy N."/>
            <person name="Stanke M."/>
            <person name="Ter-Hovhannisyan V."/>
            <person name="Tunlid A."/>
            <person name="Velagapudi R."/>
            <person name="Vision T.J."/>
            <person name="Zeng Q."/>
            <person name="Zolan M.E."/>
            <person name="Pukkila P.J."/>
        </authorList>
    </citation>
    <scope>NUCLEOTIDE SEQUENCE [LARGE SCALE GENOMIC DNA]</scope>
    <source>
        <strain evidence="11">Okayama-7 / 130 / ATCC MYA-4618 / FGSC 9003</strain>
    </source>
</reference>
<dbReference type="eggNOG" id="KOG2399">
    <property type="taxonomic scope" value="Eukaryota"/>
</dbReference>
<evidence type="ECO:0000256" key="8">
    <source>
        <dbReference type="SAM" id="Phobius"/>
    </source>
</evidence>
<keyword evidence="6 8" id="KW-0472">Membrane</keyword>
<evidence type="ECO:0000313" key="11">
    <source>
        <dbReference type="Proteomes" id="UP000001861"/>
    </source>
</evidence>
<feature type="transmembrane region" description="Helical" evidence="8">
    <location>
        <begin position="569"/>
        <end position="587"/>
    </location>
</feature>
<feature type="domain" description="Sodium/calcium exchanger membrane region" evidence="9">
    <location>
        <begin position="440"/>
        <end position="585"/>
    </location>
</feature>
<comment type="subcellular location">
    <subcellularLocation>
        <location evidence="1">Membrane</location>
        <topology evidence="1">Multi-pass membrane protein</topology>
    </subcellularLocation>
</comment>
<feature type="transmembrane region" description="Helical" evidence="8">
    <location>
        <begin position="405"/>
        <end position="423"/>
    </location>
</feature>
<comment type="similarity">
    <text evidence="2">Belongs to the Ca(2+):cation antiporter (CaCA) (TC 2.A.19) family.</text>
</comment>
<organism evidence="10 11">
    <name type="scientific">Coprinopsis cinerea (strain Okayama-7 / 130 / ATCC MYA-4618 / FGSC 9003)</name>
    <name type="common">Inky cap fungus</name>
    <name type="synonym">Hormographiella aspergillata</name>
    <dbReference type="NCBI Taxonomy" id="240176"/>
    <lineage>
        <taxon>Eukaryota</taxon>
        <taxon>Fungi</taxon>
        <taxon>Dikarya</taxon>
        <taxon>Basidiomycota</taxon>
        <taxon>Agaricomycotina</taxon>
        <taxon>Agaricomycetes</taxon>
        <taxon>Agaricomycetidae</taxon>
        <taxon>Agaricales</taxon>
        <taxon>Agaricineae</taxon>
        <taxon>Psathyrellaceae</taxon>
        <taxon>Coprinopsis</taxon>
    </lineage>
</organism>
<dbReference type="GO" id="GO:0008324">
    <property type="term" value="F:monoatomic cation transmembrane transporter activity"/>
    <property type="evidence" value="ECO:0007669"/>
    <property type="project" value="TreeGrafter"/>
</dbReference>
<dbReference type="VEuPathDB" id="FungiDB:CC1G_06384"/>
<name>A8NTT6_COPC7</name>
<dbReference type="Pfam" id="PF01699">
    <property type="entry name" value="Na_Ca_ex"/>
    <property type="match status" value="2"/>
</dbReference>
<proteinExistence type="inferred from homology"/>